<evidence type="ECO:0000256" key="4">
    <source>
        <dbReference type="ARBA" id="ARBA00022840"/>
    </source>
</evidence>
<proteinExistence type="predicted"/>
<evidence type="ECO:0000256" key="2">
    <source>
        <dbReference type="ARBA" id="ARBA00022737"/>
    </source>
</evidence>
<dbReference type="InterPro" id="IPR050173">
    <property type="entry name" value="ABC_transporter_C-like"/>
</dbReference>
<evidence type="ECO:0000313" key="6">
    <source>
        <dbReference type="EMBL" id="GFD55654.1"/>
    </source>
</evidence>
<accession>A0A699XGM5</accession>
<dbReference type="GO" id="GO:0016887">
    <property type="term" value="F:ATP hydrolysis activity"/>
    <property type="evidence" value="ECO:0007669"/>
    <property type="project" value="InterPro"/>
</dbReference>
<dbReference type="EMBL" id="BKCJ011820122">
    <property type="protein sequence ID" value="GFD55654.1"/>
    <property type="molecule type" value="Genomic_DNA"/>
</dbReference>
<organism evidence="6">
    <name type="scientific">Tanacetum cinerariifolium</name>
    <name type="common">Dalmatian daisy</name>
    <name type="synonym">Chrysanthemum cinerariifolium</name>
    <dbReference type="NCBI Taxonomy" id="118510"/>
    <lineage>
        <taxon>Eukaryota</taxon>
        <taxon>Viridiplantae</taxon>
        <taxon>Streptophyta</taxon>
        <taxon>Embryophyta</taxon>
        <taxon>Tracheophyta</taxon>
        <taxon>Spermatophyta</taxon>
        <taxon>Magnoliopsida</taxon>
        <taxon>eudicotyledons</taxon>
        <taxon>Gunneridae</taxon>
        <taxon>Pentapetalae</taxon>
        <taxon>asterids</taxon>
        <taxon>campanulids</taxon>
        <taxon>Asterales</taxon>
        <taxon>Asteraceae</taxon>
        <taxon>Asteroideae</taxon>
        <taxon>Anthemideae</taxon>
        <taxon>Anthemidinae</taxon>
        <taxon>Tanacetum</taxon>
    </lineage>
</organism>
<name>A0A699XGM5_TANCI</name>
<comment type="subcellular location">
    <subcellularLocation>
        <location evidence="1">Endomembrane system</location>
        <topology evidence="1">Multi-pass membrane protein</topology>
    </subcellularLocation>
</comment>
<sequence>ASFTWDKNAERRTLEQINFTAHKGDLACIVGRVGSGKSSLLQAVLGDLWKINGEVVLHGKSAYVPQQAWVMNAYVRENIVFGHRWDPQFYEKT</sequence>
<dbReference type="GO" id="GO:0042626">
    <property type="term" value="F:ATPase-coupled transmembrane transporter activity"/>
    <property type="evidence" value="ECO:0007669"/>
    <property type="project" value="TreeGrafter"/>
</dbReference>
<keyword evidence="4" id="KW-0067">ATP-binding</keyword>
<evidence type="ECO:0000256" key="1">
    <source>
        <dbReference type="ARBA" id="ARBA00004127"/>
    </source>
</evidence>
<dbReference type="PANTHER" id="PTHR24223:SF443">
    <property type="entry name" value="MULTIDRUG-RESISTANCE LIKE PROTEIN 1, ISOFORM I"/>
    <property type="match status" value="1"/>
</dbReference>
<dbReference type="GO" id="GO:0005524">
    <property type="term" value="F:ATP binding"/>
    <property type="evidence" value="ECO:0007669"/>
    <property type="project" value="UniProtKB-KW"/>
</dbReference>
<dbReference type="InterPro" id="IPR003439">
    <property type="entry name" value="ABC_transporter-like_ATP-bd"/>
</dbReference>
<protein>
    <submittedName>
        <fullName evidence="6">ABC transporter C family member 2-like</fullName>
    </submittedName>
</protein>
<evidence type="ECO:0000256" key="3">
    <source>
        <dbReference type="ARBA" id="ARBA00022741"/>
    </source>
</evidence>
<feature type="domain" description="ABC transporter" evidence="5">
    <location>
        <begin position="14"/>
        <end position="70"/>
    </location>
</feature>
<evidence type="ECO:0000259" key="5">
    <source>
        <dbReference type="Pfam" id="PF00005"/>
    </source>
</evidence>
<dbReference type="InterPro" id="IPR027417">
    <property type="entry name" value="P-loop_NTPase"/>
</dbReference>
<keyword evidence="2" id="KW-0677">Repeat</keyword>
<dbReference type="AlphaFoldDB" id="A0A699XGM5"/>
<reference evidence="6" key="1">
    <citation type="journal article" date="2019" name="Sci. Rep.">
        <title>Draft genome of Tanacetum cinerariifolium, the natural source of mosquito coil.</title>
        <authorList>
            <person name="Yamashiro T."/>
            <person name="Shiraishi A."/>
            <person name="Satake H."/>
            <person name="Nakayama K."/>
        </authorList>
    </citation>
    <scope>NUCLEOTIDE SEQUENCE</scope>
</reference>
<dbReference type="PANTHER" id="PTHR24223">
    <property type="entry name" value="ATP-BINDING CASSETTE SUB-FAMILY C"/>
    <property type="match status" value="1"/>
</dbReference>
<dbReference type="GO" id="GO:0012505">
    <property type="term" value="C:endomembrane system"/>
    <property type="evidence" value="ECO:0007669"/>
    <property type="project" value="UniProtKB-SubCell"/>
</dbReference>
<dbReference type="Pfam" id="PF00005">
    <property type="entry name" value="ABC_tran"/>
    <property type="match status" value="1"/>
</dbReference>
<keyword evidence="3" id="KW-0547">Nucleotide-binding</keyword>
<dbReference type="GO" id="GO:0016020">
    <property type="term" value="C:membrane"/>
    <property type="evidence" value="ECO:0007669"/>
    <property type="project" value="TreeGrafter"/>
</dbReference>
<dbReference type="SUPFAM" id="SSF52540">
    <property type="entry name" value="P-loop containing nucleoside triphosphate hydrolases"/>
    <property type="match status" value="1"/>
</dbReference>
<dbReference type="Gene3D" id="3.40.50.300">
    <property type="entry name" value="P-loop containing nucleotide triphosphate hydrolases"/>
    <property type="match status" value="1"/>
</dbReference>
<feature type="non-terminal residue" evidence="6">
    <location>
        <position position="93"/>
    </location>
</feature>
<feature type="non-terminal residue" evidence="6">
    <location>
        <position position="1"/>
    </location>
</feature>
<comment type="caution">
    <text evidence="6">The sequence shown here is derived from an EMBL/GenBank/DDBJ whole genome shotgun (WGS) entry which is preliminary data.</text>
</comment>
<gene>
    <name evidence="6" type="ORF">Tci_927623</name>
</gene>